<comment type="caution">
    <text evidence="3">The sequence shown here is derived from an EMBL/GenBank/DDBJ whole genome shotgun (WGS) entry which is preliminary data.</text>
</comment>
<proteinExistence type="predicted"/>
<feature type="transmembrane region" description="Helical" evidence="1">
    <location>
        <begin position="56"/>
        <end position="78"/>
    </location>
</feature>
<dbReference type="RefSeq" id="WP_111541340.1">
    <property type="nucleotide sequence ID" value="NZ_QKYV01000005.1"/>
</dbReference>
<feature type="transmembrane region" description="Helical" evidence="1">
    <location>
        <begin position="621"/>
        <end position="640"/>
    </location>
</feature>
<gene>
    <name evidence="3" type="ORF">LX95_02061</name>
</gene>
<dbReference type="PANTHER" id="PTHR37464">
    <property type="entry name" value="BLL2463 PROTEIN"/>
    <property type="match status" value="1"/>
</dbReference>
<dbReference type="Proteomes" id="UP000249542">
    <property type="component" value="Unassembled WGS sequence"/>
</dbReference>
<feature type="transmembrane region" description="Helical" evidence="1">
    <location>
        <begin position="6"/>
        <end position="24"/>
    </location>
</feature>
<dbReference type="Pfam" id="PF07584">
    <property type="entry name" value="BatA"/>
    <property type="match status" value="1"/>
</dbReference>
<reference evidence="3 4" key="1">
    <citation type="submission" date="2018-06" db="EMBL/GenBank/DDBJ databases">
        <title>Genomic Encyclopedia of Archaeal and Bacterial Type Strains, Phase II (KMG-II): from individual species to whole genera.</title>
        <authorList>
            <person name="Goeker M."/>
        </authorList>
    </citation>
    <scope>NUCLEOTIDE SEQUENCE [LARGE SCALE GENOMIC DNA]</scope>
    <source>
        <strain evidence="3 4">DSM 15361</strain>
    </source>
</reference>
<evidence type="ECO:0000313" key="3">
    <source>
        <dbReference type="EMBL" id="PZW39697.1"/>
    </source>
</evidence>
<dbReference type="NCBIfam" id="TIGR02226">
    <property type="entry name" value="two_anch"/>
    <property type="match status" value="1"/>
</dbReference>
<name>A0A2W7IJZ8_9FLAO</name>
<dbReference type="InterPro" id="IPR024163">
    <property type="entry name" value="Aerotolerance_reg_N"/>
</dbReference>
<keyword evidence="1" id="KW-0472">Membrane</keyword>
<dbReference type="EMBL" id="QKYV01000005">
    <property type="protein sequence ID" value="PZW39697.1"/>
    <property type="molecule type" value="Genomic_DNA"/>
</dbReference>
<evidence type="ECO:0000256" key="1">
    <source>
        <dbReference type="SAM" id="Phobius"/>
    </source>
</evidence>
<evidence type="ECO:0000259" key="2">
    <source>
        <dbReference type="Pfam" id="PF07584"/>
    </source>
</evidence>
<protein>
    <submittedName>
        <fullName evidence="3">Putative membrane protein (TIGR02226 family)</fullName>
    </submittedName>
</protein>
<sequence length="644" mass="74285">MLFKNPSVLYALCLLIIPIIVHLFQLRRFKKEYFTNVAFLKKIQQQSRKSSKVKKWLVLLSRLFALAAIILAFAQPYFPAADSSLQDESLVIYLDNSFSMQQEGDNANLLNEAVQNLITTIPSNKEFTLFTNDQVYRNTTIDKIKNQLLEINFTAKNPSLKSSYLKAQNFFDTQINNSKAFLAISDFQGNSIDSDNFFNKNYKNYLIPLQAKKQQNLSVDSAYIDNKIDKDYQLHIRVTSNQNTEDVFPIALYNQEQLLAKSSISFKDSLSKHVIFNLNEEKILYGKLAIEDNSLAYDNELFFGVNTSPKIKVASISANDDTFLRNIFANKEAFEFHAFKENEADYSVLESADLIVVNELKQIPVSLQTLLREKTKKEKNIVVIPHEEIDYENYNSFLVSLNRGKIVGKKTEELKVTQIRFSHPLFKNVFRKQISNFNYPSVYQSYQIDDYGSPALLTNDQTAFLTEKDHFYLFKSALSEKSTNFKNSPLIVPVFYNMALQSVSLPQLYYNVGDINEIDISTPLNEDEVLHLVKNEIDLIPLQRKLSEQVKITTAQDLPIVAGNFEVKKQNELITTLGFNYNREESNLTGLSLDQFENVEIKDSLKNYFSTLRNQSEVDELWKWFVIFALVFLAIEMLLLKFLK</sequence>
<evidence type="ECO:0000313" key="4">
    <source>
        <dbReference type="Proteomes" id="UP000249542"/>
    </source>
</evidence>
<dbReference type="PANTHER" id="PTHR37464:SF1">
    <property type="entry name" value="BLL2463 PROTEIN"/>
    <property type="match status" value="1"/>
</dbReference>
<keyword evidence="1" id="KW-0812">Transmembrane</keyword>
<dbReference type="AlphaFoldDB" id="A0A2W7IJZ8"/>
<feature type="domain" description="Aerotolerance regulator N-terminal" evidence="2">
    <location>
        <begin position="1"/>
        <end position="76"/>
    </location>
</feature>
<organism evidence="3 4">
    <name type="scientific">Mesonia algae</name>
    <dbReference type="NCBI Taxonomy" id="213248"/>
    <lineage>
        <taxon>Bacteria</taxon>
        <taxon>Pseudomonadati</taxon>
        <taxon>Bacteroidota</taxon>
        <taxon>Flavobacteriia</taxon>
        <taxon>Flavobacteriales</taxon>
        <taxon>Flavobacteriaceae</taxon>
        <taxon>Mesonia</taxon>
    </lineage>
</organism>
<dbReference type="InterPro" id="IPR011933">
    <property type="entry name" value="Double_TM_dom"/>
</dbReference>
<accession>A0A2W7IJZ8</accession>
<keyword evidence="4" id="KW-1185">Reference proteome</keyword>
<keyword evidence="1" id="KW-1133">Transmembrane helix</keyword>